<keyword evidence="3 5" id="KW-1133">Transmembrane helix</keyword>
<dbReference type="AlphaFoldDB" id="A0A0W8IHF1"/>
<feature type="transmembrane region" description="Helical" evidence="5">
    <location>
        <begin position="192"/>
        <end position="211"/>
    </location>
</feature>
<dbReference type="InterPro" id="IPR050368">
    <property type="entry name" value="ClC-type_chloride_channel"/>
</dbReference>
<keyword evidence="4 5" id="KW-0472">Membrane</keyword>
<dbReference type="Gene3D" id="1.10.3080.10">
    <property type="entry name" value="Clc chloride channel"/>
    <property type="match status" value="1"/>
</dbReference>
<reference evidence="6 7" key="1">
    <citation type="submission" date="2015-12" db="EMBL/GenBank/DDBJ databases">
        <title>Serinicoccus chungangenesis strain CD08_5 genome sequencing and assembly.</title>
        <authorList>
            <person name="Chander A.M."/>
            <person name="Kaur G."/>
            <person name="Nair G.R."/>
            <person name="Dhawan D.K."/>
            <person name="Kochhar R.K."/>
            <person name="Mayilraj S."/>
            <person name="Bhadada S.K."/>
        </authorList>
    </citation>
    <scope>NUCLEOTIDE SEQUENCE [LARGE SCALE GENOMIC DNA]</scope>
    <source>
        <strain evidence="6 7">CD08_5</strain>
    </source>
</reference>
<dbReference type="Pfam" id="PF00654">
    <property type="entry name" value="Voltage_CLC"/>
    <property type="match status" value="1"/>
</dbReference>
<evidence type="ECO:0000256" key="3">
    <source>
        <dbReference type="ARBA" id="ARBA00022989"/>
    </source>
</evidence>
<dbReference type="InterPro" id="IPR014743">
    <property type="entry name" value="Cl-channel_core"/>
</dbReference>
<dbReference type="OrthoDB" id="5147215at2"/>
<feature type="transmembrane region" description="Helical" evidence="5">
    <location>
        <begin position="223"/>
        <end position="241"/>
    </location>
</feature>
<sequence>MTTARYGVRPHFWRVMGGAAVVGLLAGAACVVYLAVEHVVTGLLWGEEGTPLGLFTGSLVGVLVVLAAGALVGWVRHRTGLTGPDPDFITEMIEGEVPLRRGARYGLLGLISLVGGGSVGPEAPLGTLGGGIGTAVGRRYERREEATEDLTFAGISGVFGALGTFPFAGPIMAWEAHHDRWHEAPHRMLPGIVWATTALAVLYHLIGTPFLSVYDLGDSDLRVWWIGLAVVLGVAGAALGAV</sequence>
<protein>
    <recommendedName>
        <fullName evidence="8">Chloride channel protein</fullName>
    </recommendedName>
</protein>
<evidence type="ECO:0000256" key="2">
    <source>
        <dbReference type="ARBA" id="ARBA00022692"/>
    </source>
</evidence>
<evidence type="ECO:0008006" key="8">
    <source>
        <dbReference type="Google" id="ProtNLM"/>
    </source>
</evidence>
<dbReference type="GO" id="GO:0015108">
    <property type="term" value="F:chloride transmembrane transporter activity"/>
    <property type="evidence" value="ECO:0007669"/>
    <property type="project" value="InterPro"/>
</dbReference>
<dbReference type="STRING" id="767452.AVL62_06475"/>
<name>A0A0W8IHF1_9MICO</name>
<dbReference type="PROSITE" id="PS51257">
    <property type="entry name" value="PROKAR_LIPOPROTEIN"/>
    <property type="match status" value="1"/>
</dbReference>
<evidence type="ECO:0000256" key="5">
    <source>
        <dbReference type="SAM" id="Phobius"/>
    </source>
</evidence>
<comment type="caution">
    <text evidence="6">The sequence shown here is derived from an EMBL/GenBank/DDBJ whole genome shotgun (WGS) entry which is preliminary data.</text>
</comment>
<dbReference type="Proteomes" id="UP000054837">
    <property type="component" value="Unassembled WGS sequence"/>
</dbReference>
<proteinExistence type="predicted"/>
<dbReference type="EMBL" id="LQBL01000002">
    <property type="protein sequence ID" value="KUG59320.1"/>
    <property type="molecule type" value="Genomic_DNA"/>
</dbReference>
<keyword evidence="7" id="KW-1185">Reference proteome</keyword>
<gene>
    <name evidence="6" type="ORF">AVL62_06475</name>
</gene>
<feature type="transmembrane region" description="Helical" evidence="5">
    <location>
        <begin position="150"/>
        <end position="172"/>
    </location>
</feature>
<evidence type="ECO:0000313" key="6">
    <source>
        <dbReference type="EMBL" id="KUG59320.1"/>
    </source>
</evidence>
<comment type="subcellular location">
    <subcellularLocation>
        <location evidence="1">Membrane</location>
        <topology evidence="1">Multi-pass membrane protein</topology>
    </subcellularLocation>
</comment>
<feature type="transmembrane region" description="Helical" evidence="5">
    <location>
        <begin position="54"/>
        <end position="75"/>
    </location>
</feature>
<dbReference type="InterPro" id="IPR001807">
    <property type="entry name" value="ClC"/>
</dbReference>
<feature type="transmembrane region" description="Helical" evidence="5">
    <location>
        <begin position="12"/>
        <end position="34"/>
    </location>
</feature>
<evidence type="ECO:0000256" key="4">
    <source>
        <dbReference type="ARBA" id="ARBA00023136"/>
    </source>
</evidence>
<dbReference type="GO" id="GO:0016020">
    <property type="term" value="C:membrane"/>
    <property type="evidence" value="ECO:0007669"/>
    <property type="project" value="UniProtKB-SubCell"/>
</dbReference>
<keyword evidence="2 5" id="KW-0812">Transmembrane</keyword>
<organism evidence="6 7">
    <name type="scientific">Serinicoccus chungangensis</name>
    <dbReference type="NCBI Taxonomy" id="767452"/>
    <lineage>
        <taxon>Bacteria</taxon>
        <taxon>Bacillati</taxon>
        <taxon>Actinomycetota</taxon>
        <taxon>Actinomycetes</taxon>
        <taxon>Micrococcales</taxon>
        <taxon>Ornithinimicrobiaceae</taxon>
        <taxon>Serinicoccus</taxon>
    </lineage>
</organism>
<dbReference type="SUPFAM" id="SSF81340">
    <property type="entry name" value="Clc chloride channel"/>
    <property type="match status" value="1"/>
</dbReference>
<dbReference type="PANTHER" id="PTHR43427">
    <property type="entry name" value="CHLORIDE CHANNEL PROTEIN CLC-E"/>
    <property type="match status" value="1"/>
</dbReference>
<evidence type="ECO:0000256" key="1">
    <source>
        <dbReference type="ARBA" id="ARBA00004141"/>
    </source>
</evidence>
<accession>A0A0W8IHF1</accession>
<evidence type="ECO:0000313" key="7">
    <source>
        <dbReference type="Proteomes" id="UP000054837"/>
    </source>
</evidence>